<evidence type="ECO:0000256" key="4">
    <source>
        <dbReference type="ARBA" id="ARBA00022792"/>
    </source>
</evidence>
<feature type="compositionally biased region" description="Basic and acidic residues" evidence="9">
    <location>
        <begin position="7"/>
        <end position="22"/>
    </location>
</feature>
<keyword evidence="5" id="KW-1133">Transmembrane helix</keyword>
<dbReference type="GO" id="GO:0030150">
    <property type="term" value="P:protein import into mitochondrial matrix"/>
    <property type="evidence" value="ECO:0000318"/>
    <property type="project" value="GO_Central"/>
</dbReference>
<evidence type="ECO:0000313" key="10">
    <source>
        <dbReference type="EMBL" id="EEB09044.1"/>
    </source>
</evidence>
<evidence type="ECO:0000256" key="5">
    <source>
        <dbReference type="ARBA" id="ARBA00022989"/>
    </source>
</evidence>
<evidence type="ECO:0000256" key="3">
    <source>
        <dbReference type="ARBA" id="ARBA00022692"/>
    </source>
</evidence>
<keyword evidence="3" id="KW-0812">Transmembrane</keyword>
<keyword evidence="8" id="KW-0811">Translocation</keyword>
<keyword evidence="6 8" id="KW-0496">Mitochondrion</keyword>
<evidence type="ECO:0000313" key="12">
    <source>
        <dbReference type="Proteomes" id="UP000001744"/>
    </source>
</evidence>
<dbReference type="Pfam" id="PF02466">
    <property type="entry name" value="Tim17"/>
    <property type="match status" value="1"/>
</dbReference>
<dbReference type="GO" id="GO:0030943">
    <property type="term" value="F:mitochondrion targeting sequence binding"/>
    <property type="evidence" value="ECO:0007669"/>
    <property type="project" value="EnsemblFungi"/>
</dbReference>
<dbReference type="JaponicusDB" id="SJAG_04218">
    <property type="gene designation" value="tim23"/>
</dbReference>
<dbReference type="NCBIfam" id="TIGR00983">
    <property type="entry name" value="3a0801s02tim23"/>
    <property type="match status" value="1"/>
</dbReference>
<reference evidence="10 12" key="1">
    <citation type="journal article" date="2011" name="Science">
        <title>Comparative functional genomics of the fission yeasts.</title>
        <authorList>
            <person name="Rhind N."/>
            <person name="Chen Z."/>
            <person name="Yassour M."/>
            <person name="Thompson D.A."/>
            <person name="Haas B.J."/>
            <person name="Habib N."/>
            <person name="Wapinski I."/>
            <person name="Roy S."/>
            <person name="Lin M.F."/>
            <person name="Heiman D.I."/>
            <person name="Young S.K."/>
            <person name="Furuya K."/>
            <person name="Guo Y."/>
            <person name="Pidoux A."/>
            <person name="Chen H.M."/>
            <person name="Robbertse B."/>
            <person name="Goldberg J.M."/>
            <person name="Aoki K."/>
            <person name="Bayne E.H."/>
            <person name="Berlin A.M."/>
            <person name="Desjardins C.A."/>
            <person name="Dobbs E."/>
            <person name="Dukaj L."/>
            <person name="Fan L."/>
            <person name="FitzGerald M.G."/>
            <person name="French C."/>
            <person name="Gujja S."/>
            <person name="Hansen K."/>
            <person name="Keifenheim D."/>
            <person name="Levin J.Z."/>
            <person name="Mosher R.A."/>
            <person name="Mueller C.A."/>
            <person name="Pfiffner J."/>
            <person name="Priest M."/>
            <person name="Russ C."/>
            <person name="Smialowska A."/>
            <person name="Swoboda P."/>
            <person name="Sykes S.M."/>
            <person name="Vaughn M."/>
            <person name="Vengrova S."/>
            <person name="Yoder R."/>
            <person name="Zeng Q."/>
            <person name="Allshire R."/>
            <person name="Baulcombe D."/>
            <person name="Birren B.W."/>
            <person name="Brown W."/>
            <person name="Ekwall K."/>
            <person name="Kellis M."/>
            <person name="Leatherwood J."/>
            <person name="Levin H."/>
            <person name="Margalit H."/>
            <person name="Martienssen R."/>
            <person name="Nieduszynski C.A."/>
            <person name="Spatafora J.W."/>
            <person name="Friedman N."/>
            <person name="Dalgaard J.Z."/>
            <person name="Baumann P."/>
            <person name="Niki H."/>
            <person name="Regev A."/>
            <person name="Nusbaum C."/>
        </authorList>
    </citation>
    <scope>NUCLEOTIDE SEQUENCE [LARGE SCALE GENOMIC DNA]</scope>
    <source>
        <strain evidence="12">yFS275 / FY16936</strain>
    </source>
</reference>
<dbReference type="OrthoDB" id="159299at2759"/>
<dbReference type="InterPro" id="IPR045238">
    <property type="entry name" value="Tim23-like"/>
</dbReference>
<dbReference type="eggNOG" id="KOG3324">
    <property type="taxonomic scope" value="Eukaryota"/>
</dbReference>
<keyword evidence="7" id="KW-0472">Membrane</keyword>
<dbReference type="AlphaFoldDB" id="B6K690"/>
<dbReference type="OMA" id="QYIMPEG"/>
<gene>
    <name evidence="11" type="primary">tim23</name>
    <name evidence="10" type="ORF">SJAG_04218</name>
</gene>
<dbReference type="InterPro" id="IPR005681">
    <property type="entry name" value="Tim23"/>
</dbReference>
<keyword evidence="8" id="KW-0813">Transport</keyword>
<dbReference type="HOGENOM" id="CLU_063935_1_1_1"/>
<evidence type="ECO:0000313" key="11">
    <source>
        <dbReference type="JaponicusDB" id="SJAG_04218"/>
    </source>
</evidence>
<keyword evidence="4 8" id="KW-0999">Mitochondrion inner membrane</keyword>
<dbReference type="PANTHER" id="PTHR15371:SF0">
    <property type="entry name" value="SD19278P"/>
    <property type="match status" value="1"/>
</dbReference>
<organism evidence="10 12">
    <name type="scientific">Schizosaccharomyces japonicus (strain yFS275 / FY16936)</name>
    <name type="common">Fission yeast</name>
    <dbReference type="NCBI Taxonomy" id="402676"/>
    <lineage>
        <taxon>Eukaryota</taxon>
        <taxon>Fungi</taxon>
        <taxon>Dikarya</taxon>
        <taxon>Ascomycota</taxon>
        <taxon>Taphrinomycotina</taxon>
        <taxon>Schizosaccharomycetes</taxon>
        <taxon>Schizosaccharomycetales</taxon>
        <taxon>Schizosaccharomycetaceae</taxon>
        <taxon>Schizosaccharomyces</taxon>
    </lineage>
</organism>
<evidence type="ECO:0000256" key="1">
    <source>
        <dbReference type="ARBA" id="ARBA00004448"/>
    </source>
</evidence>
<evidence type="ECO:0000256" key="9">
    <source>
        <dbReference type="SAM" id="MobiDB-lite"/>
    </source>
</evidence>
<dbReference type="Proteomes" id="UP000001744">
    <property type="component" value="Unassembled WGS sequence"/>
</dbReference>
<dbReference type="VEuPathDB" id="FungiDB:SJAG_04218"/>
<sequence>MSWLFTRKSEEKQKPDGEHEATASELLSGTEFDPAVLHPLANLGGSLDYLNIEEDTLSNLPGDSHAIPSRGWQDDLCYGTGTMYLGGLAVGGLWGLKEGLKKTENLQVKKLRVNGILNSVTRRGPFVGNSAGILAMMYNSINSFIGYKRGKHDWTNSVAAGAITGAVFKSTRGVRAMGISSAMIAGAAGAWCLLKRAFS</sequence>
<protein>
    <recommendedName>
        <fullName evidence="8">Mitochondrial import inner membrane translocase subunit TIM23</fullName>
    </recommendedName>
</protein>
<comment type="subunit">
    <text evidence="8">Component of the TIM23 complex, at least composed of TIM23, TIM17, TIM50 and TIM21.</text>
</comment>
<proteinExistence type="inferred from homology"/>
<keyword evidence="8" id="KW-0653">Protein transport</keyword>
<name>B6K690_SCHJY</name>
<evidence type="ECO:0000256" key="2">
    <source>
        <dbReference type="ARBA" id="ARBA00008444"/>
    </source>
</evidence>
<dbReference type="GO" id="GO:0008320">
    <property type="term" value="F:protein transmembrane transporter activity"/>
    <property type="evidence" value="ECO:0000318"/>
    <property type="project" value="GO_Central"/>
</dbReference>
<comment type="subcellular location">
    <subcellularLocation>
        <location evidence="1 8">Mitochondrion inner membrane</location>
        <topology evidence="1 8">Multi-pass membrane protein</topology>
    </subcellularLocation>
</comment>
<comment type="similarity">
    <text evidence="2 8">Belongs to the Tim17/Tim22/Tim23 family.</text>
</comment>
<keyword evidence="12" id="KW-1185">Reference proteome</keyword>
<evidence type="ECO:0000256" key="7">
    <source>
        <dbReference type="ARBA" id="ARBA00023136"/>
    </source>
</evidence>
<feature type="region of interest" description="Disordered" evidence="9">
    <location>
        <begin position="1"/>
        <end position="23"/>
    </location>
</feature>
<evidence type="ECO:0000256" key="6">
    <source>
        <dbReference type="ARBA" id="ARBA00023128"/>
    </source>
</evidence>
<dbReference type="RefSeq" id="XP_002175337.1">
    <property type="nucleotide sequence ID" value="XM_002175301.2"/>
</dbReference>
<dbReference type="GO" id="GO:0005744">
    <property type="term" value="C:TIM23 mitochondrial import inner membrane translocase complex"/>
    <property type="evidence" value="ECO:0000318"/>
    <property type="project" value="GO_Central"/>
</dbReference>
<dbReference type="EMBL" id="KE651167">
    <property type="protein sequence ID" value="EEB09044.1"/>
    <property type="molecule type" value="Genomic_DNA"/>
</dbReference>
<accession>B6K690</accession>
<dbReference type="STRING" id="402676.B6K690"/>
<dbReference type="GeneID" id="7050613"/>
<dbReference type="PANTHER" id="PTHR15371">
    <property type="entry name" value="TIM23"/>
    <property type="match status" value="1"/>
</dbReference>
<evidence type="ECO:0000256" key="8">
    <source>
        <dbReference type="RuleBase" id="RU364003"/>
    </source>
</evidence>
<comment type="function">
    <text evidence="8">Essential component of the TIM23 complex, a complex that mediates the translocation of transit peptide-containing proteins across the mitochondrial inner membrane.</text>
</comment>